<accession>A0A8J2QHK6</accession>
<dbReference type="OrthoDB" id="7466052at2759"/>
<organism evidence="1 2">
    <name type="scientific">Danaus chrysippus</name>
    <name type="common">African queen</name>
    <dbReference type="NCBI Taxonomy" id="151541"/>
    <lineage>
        <taxon>Eukaryota</taxon>
        <taxon>Metazoa</taxon>
        <taxon>Ecdysozoa</taxon>
        <taxon>Arthropoda</taxon>
        <taxon>Hexapoda</taxon>
        <taxon>Insecta</taxon>
        <taxon>Pterygota</taxon>
        <taxon>Neoptera</taxon>
        <taxon>Endopterygota</taxon>
        <taxon>Lepidoptera</taxon>
        <taxon>Glossata</taxon>
        <taxon>Ditrysia</taxon>
        <taxon>Papilionoidea</taxon>
        <taxon>Nymphalidae</taxon>
        <taxon>Danainae</taxon>
        <taxon>Danaini</taxon>
        <taxon>Danaina</taxon>
        <taxon>Danaus</taxon>
        <taxon>Anosia</taxon>
    </lineage>
</organism>
<name>A0A8J2QHK6_9NEOP</name>
<keyword evidence="2" id="KW-1185">Reference proteome</keyword>
<dbReference type="EMBL" id="CAKASE010000049">
    <property type="protein sequence ID" value="CAG9563047.1"/>
    <property type="molecule type" value="Genomic_DNA"/>
</dbReference>
<proteinExistence type="predicted"/>
<reference evidence="1" key="1">
    <citation type="submission" date="2021-09" db="EMBL/GenBank/DDBJ databases">
        <authorList>
            <person name="Martin H S."/>
        </authorList>
    </citation>
    <scope>NUCLEOTIDE SEQUENCE</scope>
</reference>
<sequence length="115" mass="12711">MFLTCKEIYSVKNVNLYIYNSSVSVYVTELLSNDRKDFDEIFCVCSRGSGNGLGLGLEFCGERSGGGGGTETHTVLQTSGQRAPLYSRVGPFDYTRKILPLPLPLRCPQNSRPRP</sequence>
<evidence type="ECO:0000313" key="2">
    <source>
        <dbReference type="Proteomes" id="UP000789524"/>
    </source>
</evidence>
<evidence type="ECO:0000313" key="1">
    <source>
        <dbReference type="EMBL" id="CAG9563047.1"/>
    </source>
</evidence>
<dbReference type="AlphaFoldDB" id="A0A8J2QHK6"/>
<dbReference type="Proteomes" id="UP000789524">
    <property type="component" value="Unassembled WGS sequence"/>
</dbReference>
<gene>
    <name evidence="1" type="ORF">DCHRY22_LOCUS4288</name>
</gene>
<protein>
    <submittedName>
        <fullName evidence="1">(African queen) hypothetical protein</fullName>
    </submittedName>
</protein>
<comment type="caution">
    <text evidence="1">The sequence shown here is derived from an EMBL/GenBank/DDBJ whole genome shotgun (WGS) entry which is preliminary data.</text>
</comment>